<dbReference type="EnsemblPlants" id="AET2Gv20629600.1">
    <property type="protein sequence ID" value="AET2Gv20629600.1"/>
    <property type="gene ID" value="AET2Gv20629600"/>
</dbReference>
<sequence>VEFLRANKEVFAWEPKQLVGVPREVIEHHLKVCPNVRPVKQKARRQSTEN</sequence>
<dbReference type="Gramene" id="AET2Gv20629600.1">
    <property type="protein sequence ID" value="AET2Gv20629600.1"/>
    <property type="gene ID" value="AET2Gv20629600"/>
</dbReference>
<dbReference type="Proteomes" id="UP000015105">
    <property type="component" value="Chromosome 2D"/>
</dbReference>
<accession>A0A453BTY6</accession>
<reference evidence="2" key="2">
    <citation type="journal article" date="2017" name="Nat. Plants">
        <title>The Aegilops tauschii genome reveals multiple impacts of transposons.</title>
        <authorList>
            <person name="Zhao G."/>
            <person name="Zou C."/>
            <person name="Li K."/>
            <person name="Wang K."/>
            <person name="Li T."/>
            <person name="Gao L."/>
            <person name="Zhang X."/>
            <person name="Wang H."/>
            <person name="Yang Z."/>
            <person name="Liu X."/>
            <person name="Jiang W."/>
            <person name="Mao L."/>
            <person name="Kong X."/>
            <person name="Jiao Y."/>
            <person name="Jia J."/>
        </authorList>
    </citation>
    <scope>NUCLEOTIDE SEQUENCE [LARGE SCALE GENOMIC DNA]</scope>
    <source>
        <strain evidence="2">cv. AL8/78</strain>
    </source>
</reference>
<protein>
    <submittedName>
        <fullName evidence="1">Uncharacterized protein</fullName>
    </submittedName>
</protein>
<name>A0A453BTY6_AEGTS</name>
<reference evidence="1" key="3">
    <citation type="journal article" date="2017" name="Nature">
        <title>Genome sequence of the progenitor of the wheat D genome Aegilops tauschii.</title>
        <authorList>
            <person name="Luo M.C."/>
            <person name="Gu Y.Q."/>
            <person name="Puiu D."/>
            <person name="Wang H."/>
            <person name="Twardziok S.O."/>
            <person name="Deal K.R."/>
            <person name="Huo N."/>
            <person name="Zhu T."/>
            <person name="Wang L."/>
            <person name="Wang Y."/>
            <person name="McGuire P.E."/>
            <person name="Liu S."/>
            <person name="Long H."/>
            <person name="Ramasamy R.K."/>
            <person name="Rodriguez J.C."/>
            <person name="Van S.L."/>
            <person name="Yuan L."/>
            <person name="Wang Z."/>
            <person name="Xia Z."/>
            <person name="Xiao L."/>
            <person name="Anderson O.D."/>
            <person name="Ouyang S."/>
            <person name="Liang Y."/>
            <person name="Zimin A.V."/>
            <person name="Pertea G."/>
            <person name="Qi P."/>
            <person name="Bennetzen J.L."/>
            <person name="Dai X."/>
            <person name="Dawson M.W."/>
            <person name="Muller H.G."/>
            <person name="Kugler K."/>
            <person name="Rivarola-Duarte L."/>
            <person name="Spannagl M."/>
            <person name="Mayer K.F.X."/>
            <person name="Lu F.H."/>
            <person name="Bevan M.W."/>
            <person name="Leroy P."/>
            <person name="Li P."/>
            <person name="You F.M."/>
            <person name="Sun Q."/>
            <person name="Liu Z."/>
            <person name="Lyons E."/>
            <person name="Wicker T."/>
            <person name="Salzberg S.L."/>
            <person name="Devos K.M."/>
            <person name="Dvorak J."/>
        </authorList>
    </citation>
    <scope>NUCLEOTIDE SEQUENCE [LARGE SCALE GENOMIC DNA]</scope>
    <source>
        <strain evidence="1">cv. AL8/78</strain>
    </source>
</reference>
<organism evidence="1 2">
    <name type="scientific">Aegilops tauschii subsp. strangulata</name>
    <name type="common">Goatgrass</name>
    <dbReference type="NCBI Taxonomy" id="200361"/>
    <lineage>
        <taxon>Eukaryota</taxon>
        <taxon>Viridiplantae</taxon>
        <taxon>Streptophyta</taxon>
        <taxon>Embryophyta</taxon>
        <taxon>Tracheophyta</taxon>
        <taxon>Spermatophyta</taxon>
        <taxon>Magnoliopsida</taxon>
        <taxon>Liliopsida</taxon>
        <taxon>Poales</taxon>
        <taxon>Poaceae</taxon>
        <taxon>BOP clade</taxon>
        <taxon>Pooideae</taxon>
        <taxon>Triticodae</taxon>
        <taxon>Triticeae</taxon>
        <taxon>Triticinae</taxon>
        <taxon>Aegilops</taxon>
    </lineage>
</organism>
<keyword evidence="2" id="KW-1185">Reference proteome</keyword>
<evidence type="ECO:0000313" key="1">
    <source>
        <dbReference type="EnsemblPlants" id="AET2Gv20629600.1"/>
    </source>
</evidence>
<proteinExistence type="predicted"/>
<reference evidence="2" key="1">
    <citation type="journal article" date="2014" name="Science">
        <title>Ancient hybridizations among the ancestral genomes of bread wheat.</title>
        <authorList>
            <consortium name="International Wheat Genome Sequencing Consortium,"/>
            <person name="Marcussen T."/>
            <person name="Sandve S.R."/>
            <person name="Heier L."/>
            <person name="Spannagl M."/>
            <person name="Pfeifer M."/>
            <person name="Jakobsen K.S."/>
            <person name="Wulff B.B."/>
            <person name="Steuernagel B."/>
            <person name="Mayer K.F."/>
            <person name="Olsen O.A."/>
        </authorList>
    </citation>
    <scope>NUCLEOTIDE SEQUENCE [LARGE SCALE GENOMIC DNA]</scope>
    <source>
        <strain evidence="2">cv. AL8/78</strain>
    </source>
</reference>
<evidence type="ECO:0000313" key="2">
    <source>
        <dbReference type="Proteomes" id="UP000015105"/>
    </source>
</evidence>
<dbReference type="AlphaFoldDB" id="A0A453BTY6"/>
<reference evidence="1" key="5">
    <citation type="journal article" date="2021" name="G3 (Bethesda)">
        <title>Aegilops tauschii genome assembly Aet v5.0 features greater sequence contiguity and improved annotation.</title>
        <authorList>
            <person name="Wang L."/>
            <person name="Zhu T."/>
            <person name="Rodriguez J.C."/>
            <person name="Deal K.R."/>
            <person name="Dubcovsky J."/>
            <person name="McGuire P.E."/>
            <person name="Lux T."/>
            <person name="Spannagl M."/>
            <person name="Mayer K.F.X."/>
            <person name="Baldrich P."/>
            <person name="Meyers B.C."/>
            <person name="Huo N."/>
            <person name="Gu Y.Q."/>
            <person name="Zhou H."/>
            <person name="Devos K.M."/>
            <person name="Bennetzen J.L."/>
            <person name="Unver T."/>
            <person name="Budak H."/>
            <person name="Gulick P.J."/>
            <person name="Galiba G."/>
            <person name="Kalapos B."/>
            <person name="Nelson D.R."/>
            <person name="Li P."/>
            <person name="You F.M."/>
            <person name="Luo M.C."/>
            <person name="Dvorak J."/>
        </authorList>
    </citation>
    <scope>NUCLEOTIDE SEQUENCE [LARGE SCALE GENOMIC DNA]</scope>
    <source>
        <strain evidence="1">cv. AL8/78</strain>
    </source>
</reference>
<reference evidence="1" key="4">
    <citation type="submission" date="2019-03" db="UniProtKB">
        <authorList>
            <consortium name="EnsemblPlants"/>
        </authorList>
    </citation>
    <scope>IDENTIFICATION</scope>
</reference>